<name>A0ABT0K5V3_9ACTN</name>
<keyword evidence="4 6" id="KW-1133">Transmembrane helix</keyword>
<gene>
    <name evidence="7" type="ORF">MXD59_26070</name>
</gene>
<organism evidence="7 8">
    <name type="scientific">Frankia umida</name>
    <dbReference type="NCBI Taxonomy" id="573489"/>
    <lineage>
        <taxon>Bacteria</taxon>
        <taxon>Bacillati</taxon>
        <taxon>Actinomycetota</taxon>
        <taxon>Actinomycetes</taxon>
        <taxon>Frankiales</taxon>
        <taxon>Frankiaceae</taxon>
        <taxon>Frankia</taxon>
    </lineage>
</organism>
<comment type="caution">
    <text evidence="7">The sequence shown here is derived from an EMBL/GenBank/DDBJ whole genome shotgun (WGS) entry which is preliminary data.</text>
</comment>
<keyword evidence="8" id="KW-1185">Reference proteome</keyword>
<feature type="non-terminal residue" evidence="7">
    <location>
        <position position="91"/>
    </location>
</feature>
<reference evidence="7 8" key="1">
    <citation type="submission" date="2022-04" db="EMBL/GenBank/DDBJ databases">
        <title>Genome diversity in the genus Frankia.</title>
        <authorList>
            <person name="Carlos-Shanley C."/>
            <person name="Hahn D."/>
        </authorList>
    </citation>
    <scope>NUCLEOTIDE SEQUENCE [LARGE SCALE GENOMIC DNA]</scope>
    <source>
        <strain evidence="7 8">Ag45/Mut15</strain>
    </source>
</reference>
<comment type="subcellular location">
    <subcellularLocation>
        <location evidence="1">Membrane</location>
        <topology evidence="1">Multi-pass membrane protein</topology>
    </subcellularLocation>
</comment>
<keyword evidence="5 6" id="KW-0472">Membrane</keyword>
<evidence type="ECO:0000256" key="6">
    <source>
        <dbReference type="SAM" id="Phobius"/>
    </source>
</evidence>
<keyword evidence="3 6" id="KW-0812">Transmembrane</keyword>
<sequence>TAPLKIVICFVLLGWVYQKAGGFGPIMEQPSQYAPGGPKAGQFMSVFWPSLTAMVGFWATLALNIPDFTRFAKSQKDQVVGQAIGLPVPMG</sequence>
<dbReference type="InterPro" id="IPR001248">
    <property type="entry name" value="Pur-cyt_permease"/>
</dbReference>
<dbReference type="Proteomes" id="UP001201873">
    <property type="component" value="Unassembled WGS sequence"/>
</dbReference>
<dbReference type="Gene3D" id="1.10.4160.10">
    <property type="entry name" value="Hydantoin permease"/>
    <property type="match status" value="1"/>
</dbReference>
<protein>
    <submittedName>
        <fullName evidence="7">Cytosine permease</fullName>
    </submittedName>
</protein>
<dbReference type="PANTHER" id="PTHR30618:SF0">
    <property type="entry name" value="PURINE-URACIL PERMEASE NCS1"/>
    <property type="match status" value="1"/>
</dbReference>
<evidence type="ECO:0000256" key="1">
    <source>
        <dbReference type="ARBA" id="ARBA00004141"/>
    </source>
</evidence>
<dbReference type="Pfam" id="PF02133">
    <property type="entry name" value="Transp_cyt_pur"/>
    <property type="match status" value="1"/>
</dbReference>
<feature type="non-terminal residue" evidence="7">
    <location>
        <position position="1"/>
    </location>
</feature>
<evidence type="ECO:0000313" key="8">
    <source>
        <dbReference type="Proteomes" id="UP001201873"/>
    </source>
</evidence>
<dbReference type="InterPro" id="IPR045225">
    <property type="entry name" value="Uracil/uridine/allantoin_perm"/>
</dbReference>
<accession>A0ABT0K5V3</accession>
<evidence type="ECO:0000256" key="2">
    <source>
        <dbReference type="ARBA" id="ARBA00008974"/>
    </source>
</evidence>
<evidence type="ECO:0000256" key="4">
    <source>
        <dbReference type="ARBA" id="ARBA00022989"/>
    </source>
</evidence>
<evidence type="ECO:0000313" key="7">
    <source>
        <dbReference type="EMBL" id="MCK9879175.1"/>
    </source>
</evidence>
<evidence type="ECO:0000256" key="5">
    <source>
        <dbReference type="ARBA" id="ARBA00023136"/>
    </source>
</evidence>
<feature type="transmembrane region" description="Helical" evidence="6">
    <location>
        <begin position="46"/>
        <end position="66"/>
    </location>
</feature>
<dbReference type="PANTHER" id="PTHR30618">
    <property type="entry name" value="NCS1 FAMILY PURINE/PYRIMIDINE TRANSPORTER"/>
    <property type="match status" value="1"/>
</dbReference>
<dbReference type="EMBL" id="JALKFT010000129">
    <property type="protein sequence ID" value="MCK9879175.1"/>
    <property type="molecule type" value="Genomic_DNA"/>
</dbReference>
<proteinExistence type="inferred from homology"/>
<evidence type="ECO:0000256" key="3">
    <source>
        <dbReference type="ARBA" id="ARBA00022692"/>
    </source>
</evidence>
<comment type="similarity">
    <text evidence="2">Belongs to the purine-cytosine permease (2.A.39) family.</text>
</comment>